<feature type="non-terminal residue" evidence="1">
    <location>
        <position position="104"/>
    </location>
</feature>
<keyword evidence="2" id="KW-1185">Reference proteome</keyword>
<organism evidence="1 2">
    <name type="scientific">Parasponia andersonii</name>
    <name type="common">Sponia andersonii</name>
    <dbReference type="NCBI Taxonomy" id="3476"/>
    <lineage>
        <taxon>Eukaryota</taxon>
        <taxon>Viridiplantae</taxon>
        <taxon>Streptophyta</taxon>
        <taxon>Embryophyta</taxon>
        <taxon>Tracheophyta</taxon>
        <taxon>Spermatophyta</taxon>
        <taxon>Magnoliopsida</taxon>
        <taxon>eudicotyledons</taxon>
        <taxon>Gunneridae</taxon>
        <taxon>Pentapetalae</taxon>
        <taxon>rosids</taxon>
        <taxon>fabids</taxon>
        <taxon>Rosales</taxon>
        <taxon>Cannabaceae</taxon>
        <taxon>Parasponia</taxon>
    </lineage>
</organism>
<protein>
    <submittedName>
        <fullName evidence="1">Uncharacterized protein</fullName>
    </submittedName>
</protein>
<proteinExistence type="predicted"/>
<sequence>MSNSKDKKLRAPNQGIPCQHHSQVVCTRNRAYKFLVLNHVPLRPACQTQNILRPTGSLSQEYLQDSLEFHLQDDKPAKYPGCAESTKSNEIITYKVSVKSRRQC</sequence>
<name>A0A2P5DCY2_PARAD</name>
<dbReference type="OrthoDB" id="10298294at2759"/>
<comment type="caution">
    <text evidence="1">The sequence shown here is derived from an EMBL/GenBank/DDBJ whole genome shotgun (WGS) entry which is preliminary data.</text>
</comment>
<dbReference type="Proteomes" id="UP000237105">
    <property type="component" value="Unassembled WGS sequence"/>
</dbReference>
<dbReference type="AlphaFoldDB" id="A0A2P5DCY2"/>
<accession>A0A2P5DCY2</accession>
<reference evidence="2" key="1">
    <citation type="submission" date="2016-06" db="EMBL/GenBank/DDBJ databases">
        <title>Parallel loss of symbiosis genes in relatives of nitrogen-fixing non-legume Parasponia.</title>
        <authorList>
            <person name="Van Velzen R."/>
            <person name="Holmer R."/>
            <person name="Bu F."/>
            <person name="Rutten L."/>
            <person name="Van Zeijl A."/>
            <person name="Liu W."/>
            <person name="Santuari L."/>
            <person name="Cao Q."/>
            <person name="Sharma T."/>
            <person name="Shen D."/>
            <person name="Roswanjaya Y."/>
            <person name="Wardhani T."/>
            <person name="Kalhor M.S."/>
            <person name="Jansen J."/>
            <person name="Van den Hoogen J."/>
            <person name="Gungor B."/>
            <person name="Hartog M."/>
            <person name="Hontelez J."/>
            <person name="Verver J."/>
            <person name="Yang W.-C."/>
            <person name="Schijlen E."/>
            <person name="Repin R."/>
            <person name="Schilthuizen M."/>
            <person name="Schranz E."/>
            <person name="Heidstra R."/>
            <person name="Miyata K."/>
            <person name="Fedorova E."/>
            <person name="Kohlen W."/>
            <person name="Bisseling T."/>
            <person name="Smit S."/>
            <person name="Geurts R."/>
        </authorList>
    </citation>
    <scope>NUCLEOTIDE SEQUENCE [LARGE SCALE GENOMIC DNA]</scope>
    <source>
        <strain evidence="2">cv. WU1-14</strain>
    </source>
</reference>
<evidence type="ECO:0000313" key="2">
    <source>
        <dbReference type="Proteomes" id="UP000237105"/>
    </source>
</evidence>
<evidence type="ECO:0000313" key="1">
    <source>
        <dbReference type="EMBL" id="PON71143.1"/>
    </source>
</evidence>
<dbReference type="EMBL" id="JXTB01000046">
    <property type="protein sequence ID" value="PON71143.1"/>
    <property type="molecule type" value="Genomic_DNA"/>
</dbReference>
<gene>
    <name evidence="1" type="ORF">PanWU01x14_075820</name>
</gene>